<dbReference type="Pfam" id="PF13816">
    <property type="entry name" value="Dehydratase_hem"/>
    <property type="match status" value="1"/>
</dbReference>
<comment type="caution">
    <text evidence="7">The sequence shown here is derived from an EMBL/GenBank/DDBJ whole genome shotgun (WGS) entry which is preliminary data.</text>
</comment>
<proteinExistence type="predicted"/>
<evidence type="ECO:0000313" key="7">
    <source>
        <dbReference type="EMBL" id="KAJ5093789.1"/>
    </source>
</evidence>
<reference evidence="7" key="1">
    <citation type="submission" date="2022-11" db="EMBL/GenBank/DDBJ databases">
        <authorList>
            <person name="Petersen C."/>
        </authorList>
    </citation>
    <scope>NUCLEOTIDE SEQUENCE</scope>
    <source>
        <strain evidence="7">IBT 30069</strain>
    </source>
</reference>
<name>A0A9W9F542_9EURO</name>
<evidence type="ECO:0000256" key="4">
    <source>
        <dbReference type="ARBA" id="ARBA00023004"/>
    </source>
</evidence>
<organism evidence="7 8">
    <name type="scientific">Penicillium angulare</name>
    <dbReference type="NCBI Taxonomy" id="116970"/>
    <lineage>
        <taxon>Eukaryota</taxon>
        <taxon>Fungi</taxon>
        <taxon>Dikarya</taxon>
        <taxon>Ascomycota</taxon>
        <taxon>Pezizomycotina</taxon>
        <taxon>Eurotiomycetes</taxon>
        <taxon>Eurotiomycetidae</taxon>
        <taxon>Eurotiales</taxon>
        <taxon>Aspergillaceae</taxon>
        <taxon>Penicillium</taxon>
    </lineage>
</organism>
<evidence type="ECO:0000256" key="2">
    <source>
        <dbReference type="ARBA" id="ARBA00022617"/>
    </source>
</evidence>
<dbReference type="GO" id="GO:0046872">
    <property type="term" value="F:metal ion binding"/>
    <property type="evidence" value="ECO:0007669"/>
    <property type="project" value="UniProtKB-KW"/>
</dbReference>
<comment type="cofactor">
    <cofactor evidence="1">
        <name>heme b</name>
        <dbReference type="ChEBI" id="CHEBI:60344"/>
    </cofactor>
</comment>
<sequence>MWGVKLNAETFVYALFGVQLHNKDLDEKQSSLIKQFDSLIQGFPTYLDRLTQDGGASPNCGLTQVWVAHWSTQQAYEAWWTRRDVVSFWASLPDDAGMWREIISPHSSRTQHGTNHAPGPIGLGRLGERVSVADKSGYWGCYYRRMSASNTGRTILKTSLDRPLSRSEGIRLSKGDSSSSLASSSPAARDREIRRGRVNMHSFPDNLCFVVEGQDHTHLTSEEKVYWEQQFSVPVNRWITDLTTTGPQDPDSGILDARLCYDPASGPFDCNGPDSLPQLKYNRKVQFFYFTDMRHMLSMGKQHSEHVRLRAQFMEAYGPGGPLHDIAKICLWAETSILKPDEIECEYIGCVEGTGFMAFESLEEFQAK</sequence>
<gene>
    <name evidence="7" type="ORF">N7456_009650</name>
</gene>
<reference evidence="7" key="2">
    <citation type="journal article" date="2023" name="IMA Fungus">
        <title>Comparative genomic study of the Penicillium genus elucidates a diverse pangenome and 15 lateral gene transfer events.</title>
        <authorList>
            <person name="Petersen C."/>
            <person name="Sorensen T."/>
            <person name="Nielsen M.R."/>
            <person name="Sondergaard T.E."/>
            <person name="Sorensen J.L."/>
            <person name="Fitzpatrick D.A."/>
            <person name="Frisvad J.C."/>
            <person name="Nielsen K.L."/>
        </authorList>
    </citation>
    <scope>NUCLEOTIDE SEQUENCE</scope>
    <source>
        <strain evidence="7">IBT 30069</strain>
    </source>
</reference>
<evidence type="ECO:0000256" key="3">
    <source>
        <dbReference type="ARBA" id="ARBA00022723"/>
    </source>
</evidence>
<feature type="region of interest" description="Disordered" evidence="6">
    <location>
        <begin position="167"/>
        <end position="192"/>
    </location>
</feature>
<dbReference type="InterPro" id="IPR025702">
    <property type="entry name" value="OXD"/>
</dbReference>
<keyword evidence="4" id="KW-0408">Iron</keyword>
<dbReference type="OrthoDB" id="3465714at2759"/>
<protein>
    <recommendedName>
        <fullName evidence="9">Hem-containing dehydratase protein</fullName>
    </recommendedName>
</protein>
<dbReference type="Proteomes" id="UP001149165">
    <property type="component" value="Unassembled WGS sequence"/>
</dbReference>
<feature type="compositionally biased region" description="Low complexity" evidence="6">
    <location>
        <begin position="177"/>
        <end position="187"/>
    </location>
</feature>
<accession>A0A9W9F542</accession>
<keyword evidence="2" id="KW-0349">Heme</keyword>
<evidence type="ECO:0000256" key="6">
    <source>
        <dbReference type="SAM" id="MobiDB-lite"/>
    </source>
</evidence>
<keyword evidence="8" id="KW-1185">Reference proteome</keyword>
<dbReference type="EMBL" id="JAPQKH010000006">
    <property type="protein sequence ID" value="KAJ5093789.1"/>
    <property type="molecule type" value="Genomic_DNA"/>
</dbReference>
<keyword evidence="5" id="KW-0456">Lyase</keyword>
<dbReference type="GO" id="GO:0016829">
    <property type="term" value="F:lyase activity"/>
    <property type="evidence" value="ECO:0007669"/>
    <property type="project" value="UniProtKB-KW"/>
</dbReference>
<evidence type="ECO:0000256" key="1">
    <source>
        <dbReference type="ARBA" id="ARBA00001970"/>
    </source>
</evidence>
<evidence type="ECO:0000313" key="8">
    <source>
        <dbReference type="Proteomes" id="UP001149165"/>
    </source>
</evidence>
<keyword evidence="3" id="KW-0479">Metal-binding</keyword>
<evidence type="ECO:0008006" key="9">
    <source>
        <dbReference type="Google" id="ProtNLM"/>
    </source>
</evidence>
<evidence type="ECO:0000256" key="5">
    <source>
        <dbReference type="ARBA" id="ARBA00023239"/>
    </source>
</evidence>
<dbReference type="AlphaFoldDB" id="A0A9W9F542"/>